<dbReference type="AlphaFoldDB" id="A0A2S8GPA5"/>
<proteinExistence type="predicted"/>
<accession>A0A2S8GPA5</accession>
<gene>
    <name evidence="1" type="ORF">C5Y93_09750</name>
</gene>
<dbReference type="Pfam" id="PF07285">
    <property type="entry name" value="DUF1444"/>
    <property type="match status" value="1"/>
</dbReference>
<dbReference type="OrthoDB" id="259915at2"/>
<protein>
    <recommendedName>
        <fullName evidence="3">DUF1444 domain-containing protein</fullName>
    </recommendedName>
</protein>
<reference evidence="1 2" key="1">
    <citation type="submission" date="2018-02" db="EMBL/GenBank/DDBJ databases">
        <title>Comparative genomes isolates from brazilian mangrove.</title>
        <authorList>
            <person name="Araujo J.E."/>
            <person name="Taketani R.G."/>
            <person name="Silva M.C.P."/>
            <person name="Loureco M.V."/>
            <person name="Andreote F.D."/>
        </authorList>
    </citation>
    <scope>NUCLEOTIDE SEQUENCE [LARGE SCALE GENOMIC DNA]</scope>
    <source>
        <strain evidence="1 2">Nap-Phe MGV</strain>
    </source>
</reference>
<evidence type="ECO:0000313" key="1">
    <source>
        <dbReference type="EMBL" id="PQO46260.1"/>
    </source>
</evidence>
<organism evidence="1 2">
    <name type="scientific">Blastopirellula marina</name>
    <dbReference type="NCBI Taxonomy" id="124"/>
    <lineage>
        <taxon>Bacteria</taxon>
        <taxon>Pseudomonadati</taxon>
        <taxon>Planctomycetota</taxon>
        <taxon>Planctomycetia</taxon>
        <taxon>Pirellulales</taxon>
        <taxon>Pirellulaceae</taxon>
        <taxon>Blastopirellula</taxon>
    </lineage>
</organism>
<name>A0A2S8GPA5_9BACT</name>
<dbReference type="Proteomes" id="UP000237819">
    <property type="component" value="Unassembled WGS sequence"/>
</dbReference>
<evidence type="ECO:0000313" key="2">
    <source>
        <dbReference type="Proteomes" id="UP000237819"/>
    </source>
</evidence>
<dbReference type="RefSeq" id="WP_105335232.1">
    <property type="nucleotide sequence ID" value="NZ_PUHZ01000010.1"/>
</dbReference>
<evidence type="ECO:0008006" key="3">
    <source>
        <dbReference type="Google" id="ProtNLM"/>
    </source>
</evidence>
<dbReference type="InterPro" id="IPR010838">
    <property type="entry name" value="DUF1444"/>
</dbReference>
<sequence length="407" mass="47235">MDLLRFLFGTSKRDQFAEQLLRRIKQAGETREIRYDREAFQFGFYEQGEPVGSANLANLFSEYDRLPAKHREAFLKRITNAILSHHVPLPENYEDARPDILPIVRNRAYLQIERLRHRLNGEPPPHVAHIDVGNHLIAMPIYDLPDAMRSLDPERIDKWGRSLYELMETAFENLEQIDAVVSTLDERVFLFRNQDNYDASRMLLSNRIGDLPVQGLPVAMVPTRDCLIITGDEDDIGMQMMADIGKRYLEDPRPISMTPCRLTGEGWQTWLPPRGHPVFAPLHDLHLQGIAGEFHEQRDAIETFFAQTGRRGFVANYFLFRELDTGELRSYCVWPECPYALLPRTDYVVFMDQQHMNPLASGTWRKVEQTLGSQVEDLETYPPRYRVLTFPSQEQLAEIGTISRFRL</sequence>
<dbReference type="EMBL" id="PUHZ01000010">
    <property type="protein sequence ID" value="PQO46260.1"/>
    <property type="molecule type" value="Genomic_DNA"/>
</dbReference>
<comment type="caution">
    <text evidence="1">The sequence shown here is derived from an EMBL/GenBank/DDBJ whole genome shotgun (WGS) entry which is preliminary data.</text>
</comment>